<comment type="caution">
    <text evidence="4">The sequence shown here is derived from an EMBL/GenBank/DDBJ whole genome shotgun (WGS) entry which is preliminary data.</text>
</comment>
<dbReference type="SUPFAM" id="SSF48403">
    <property type="entry name" value="Ankyrin repeat"/>
    <property type="match status" value="2"/>
</dbReference>
<feature type="repeat" description="ANK" evidence="3">
    <location>
        <begin position="164"/>
        <end position="196"/>
    </location>
</feature>
<dbReference type="PROSITE" id="PS50088">
    <property type="entry name" value="ANK_REPEAT"/>
    <property type="match status" value="3"/>
</dbReference>
<dbReference type="Pfam" id="PF12796">
    <property type="entry name" value="Ank_2"/>
    <property type="match status" value="3"/>
</dbReference>
<dbReference type="AlphaFoldDB" id="A0A814GJT0"/>
<evidence type="ECO:0000256" key="2">
    <source>
        <dbReference type="ARBA" id="ARBA00023043"/>
    </source>
</evidence>
<evidence type="ECO:0000313" key="5">
    <source>
        <dbReference type="Proteomes" id="UP000663891"/>
    </source>
</evidence>
<dbReference type="EMBL" id="CAJNON010000122">
    <property type="protein sequence ID" value="CAF0997306.1"/>
    <property type="molecule type" value="Genomic_DNA"/>
</dbReference>
<evidence type="ECO:0008006" key="6">
    <source>
        <dbReference type="Google" id="ProtNLM"/>
    </source>
</evidence>
<dbReference type="PANTHER" id="PTHR24198">
    <property type="entry name" value="ANKYRIN REPEAT AND PROTEIN KINASE DOMAIN-CONTAINING PROTEIN"/>
    <property type="match status" value="1"/>
</dbReference>
<feature type="repeat" description="ANK" evidence="3">
    <location>
        <begin position="197"/>
        <end position="229"/>
    </location>
</feature>
<keyword evidence="2 3" id="KW-0040">ANK repeat</keyword>
<sequence>MSLFEACQKANIDQIKSLIKQQCNIEQVDDQGRTALHYCYDHENIDCARILLENDLVKKSILNIQDNEGYSALNLACLGILKKLIDCNVDVNCVDEQKRTPFIWAASGGAIDALRILYKAGANPLHVDKDSLTALHCAATRGHASCSRMLLEIYDCPIEGEDINGCTALFYAISLKHSDVSQILLDLRANTNHQDNRGRTPSHCATLNGNIDCLKQLIKYNANIWIKNKRGDYPVHEAVNAISLSKVQHDTDEYLQLQTECCDIVRYIFKLYPKKVNIRNGENRTSLHLAASVGDIAMCKILIECGARVNSFIQTTAVS</sequence>
<dbReference type="Proteomes" id="UP000663891">
    <property type="component" value="Unassembled WGS sequence"/>
</dbReference>
<reference evidence="4" key="1">
    <citation type="submission" date="2021-02" db="EMBL/GenBank/DDBJ databases">
        <authorList>
            <person name="Nowell W R."/>
        </authorList>
    </citation>
    <scope>NUCLEOTIDE SEQUENCE</scope>
</reference>
<evidence type="ECO:0000256" key="1">
    <source>
        <dbReference type="ARBA" id="ARBA00022737"/>
    </source>
</evidence>
<dbReference type="InterPro" id="IPR002110">
    <property type="entry name" value="Ankyrin_rpt"/>
</dbReference>
<accession>A0A814GJT0</accession>
<proteinExistence type="predicted"/>
<evidence type="ECO:0000256" key="3">
    <source>
        <dbReference type="PROSITE-ProRule" id="PRU00023"/>
    </source>
</evidence>
<dbReference type="SMART" id="SM00248">
    <property type="entry name" value="ANK"/>
    <property type="match status" value="7"/>
</dbReference>
<organism evidence="4 5">
    <name type="scientific">Adineta steineri</name>
    <dbReference type="NCBI Taxonomy" id="433720"/>
    <lineage>
        <taxon>Eukaryota</taxon>
        <taxon>Metazoa</taxon>
        <taxon>Spiralia</taxon>
        <taxon>Gnathifera</taxon>
        <taxon>Rotifera</taxon>
        <taxon>Eurotatoria</taxon>
        <taxon>Bdelloidea</taxon>
        <taxon>Adinetida</taxon>
        <taxon>Adinetidae</taxon>
        <taxon>Adineta</taxon>
    </lineage>
</organism>
<dbReference type="Gene3D" id="1.25.40.20">
    <property type="entry name" value="Ankyrin repeat-containing domain"/>
    <property type="match status" value="3"/>
</dbReference>
<protein>
    <recommendedName>
        <fullName evidence="6">Ankyrin repeat protein</fullName>
    </recommendedName>
</protein>
<dbReference type="Pfam" id="PF00023">
    <property type="entry name" value="Ank"/>
    <property type="match status" value="1"/>
</dbReference>
<dbReference type="PANTHER" id="PTHR24198:SF165">
    <property type="entry name" value="ANKYRIN REPEAT-CONTAINING PROTEIN-RELATED"/>
    <property type="match status" value="1"/>
</dbReference>
<dbReference type="InterPro" id="IPR036770">
    <property type="entry name" value="Ankyrin_rpt-contain_sf"/>
</dbReference>
<evidence type="ECO:0000313" key="4">
    <source>
        <dbReference type="EMBL" id="CAF0997306.1"/>
    </source>
</evidence>
<dbReference type="PROSITE" id="PS50297">
    <property type="entry name" value="ANK_REP_REGION"/>
    <property type="match status" value="2"/>
</dbReference>
<feature type="repeat" description="ANK" evidence="3">
    <location>
        <begin position="282"/>
        <end position="314"/>
    </location>
</feature>
<keyword evidence="1" id="KW-0677">Repeat</keyword>
<name>A0A814GJT0_9BILA</name>
<dbReference type="OrthoDB" id="10258888at2759"/>
<gene>
    <name evidence="4" type="ORF">VCS650_LOCUS14532</name>
</gene>